<evidence type="ECO:0000313" key="3">
    <source>
        <dbReference type="Proteomes" id="UP000663865"/>
    </source>
</evidence>
<name>A0A818X861_9BILA</name>
<accession>A0A818X861</accession>
<protein>
    <submittedName>
        <fullName evidence="1">Uncharacterized protein</fullName>
    </submittedName>
</protein>
<dbReference type="EMBL" id="CAJOBP010014860">
    <property type="protein sequence ID" value="CAF4578934.1"/>
    <property type="molecule type" value="Genomic_DNA"/>
</dbReference>
<organism evidence="1 3">
    <name type="scientific">Rotaria socialis</name>
    <dbReference type="NCBI Taxonomy" id="392032"/>
    <lineage>
        <taxon>Eukaryota</taxon>
        <taxon>Metazoa</taxon>
        <taxon>Spiralia</taxon>
        <taxon>Gnathifera</taxon>
        <taxon>Rotifera</taxon>
        <taxon>Eurotatoria</taxon>
        <taxon>Bdelloidea</taxon>
        <taxon>Philodinida</taxon>
        <taxon>Philodinidae</taxon>
        <taxon>Rotaria</taxon>
    </lineage>
</organism>
<dbReference type="Proteomes" id="UP000663865">
    <property type="component" value="Unassembled WGS sequence"/>
</dbReference>
<dbReference type="EMBL" id="CAJNYV010005280">
    <property type="protein sequence ID" value="CAF3733915.1"/>
    <property type="molecule type" value="Genomic_DNA"/>
</dbReference>
<comment type="caution">
    <text evidence="1">The sequence shown here is derived from an EMBL/GenBank/DDBJ whole genome shotgun (WGS) entry which is preliminary data.</text>
</comment>
<reference evidence="1" key="1">
    <citation type="submission" date="2021-02" db="EMBL/GenBank/DDBJ databases">
        <authorList>
            <person name="Nowell W R."/>
        </authorList>
    </citation>
    <scope>NUCLEOTIDE SEQUENCE</scope>
</reference>
<evidence type="ECO:0000313" key="2">
    <source>
        <dbReference type="EMBL" id="CAF4578934.1"/>
    </source>
</evidence>
<sequence length="29" mass="3347">SLKYDESPQVDQPSSFDILDFCYALLSKH</sequence>
<keyword evidence="4" id="KW-1185">Reference proteome</keyword>
<evidence type="ECO:0000313" key="1">
    <source>
        <dbReference type="EMBL" id="CAF3733915.1"/>
    </source>
</evidence>
<feature type="non-terminal residue" evidence="1">
    <location>
        <position position="1"/>
    </location>
</feature>
<dbReference type="AlphaFoldDB" id="A0A818X861"/>
<evidence type="ECO:0000313" key="4">
    <source>
        <dbReference type="Proteomes" id="UP000663873"/>
    </source>
</evidence>
<proteinExistence type="predicted"/>
<gene>
    <name evidence="1" type="ORF">KIK155_LOCUS28731</name>
    <name evidence="2" type="ORF">UJA718_LOCUS30569</name>
</gene>
<dbReference type="Proteomes" id="UP000663873">
    <property type="component" value="Unassembled WGS sequence"/>
</dbReference>